<evidence type="ECO:0000313" key="5">
    <source>
        <dbReference type="EMBL" id="QTX12388.1"/>
    </source>
</evidence>
<dbReference type="RefSeq" id="WP_207249821.1">
    <property type="nucleotide sequence ID" value="NZ_JAFMPM010000006.1"/>
</dbReference>
<dbReference type="GO" id="GO:0005737">
    <property type="term" value="C:cytoplasm"/>
    <property type="evidence" value="ECO:0007669"/>
    <property type="project" value="TreeGrafter"/>
</dbReference>
<proteinExistence type="inferred from homology"/>
<dbReference type="GO" id="GO:0032259">
    <property type="term" value="P:methylation"/>
    <property type="evidence" value="ECO:0007669"/>
    <property type="project" value="UniProtKB-KW"/>
</dbReference>
<protein>
    <recommendedName>
        <fullName evidence="2">Protein-L-isoaspartate O-methyltransferase</fullName>
    </recommendedName>
    <alternativeName>
        <fullName evidence="3">Protein L-isoaspartyl methyltransferase</fullName>
    </alternativeName>
</protein>
<dbReference type="AlphaFoldDB" id="A0A8B0SQV0"/>
<dbReference type="SUPFAM" id="SSF53335">
    <property type="entry name" value="S-adenosyl-L-methionine-dependent methyltransferases"/>
    <property type="match status" value="1"/>
</dbReference>
<keyword evidence="6" id="KW-1185">Reference proteome</keyword>
<evidence type="ECO:0000313" key="6">
    <source>
        <dbReference type="Proteomes" id="UP000664466"/>
    </source>
</evidence>
<reference evidence="4 6" key="1">
    <citation type="submission" date="2021-03" db="EMBL/GenBank/DDBJ databases">
        <title>Draft genome and methylome analysis of Thiotrix fructosivoruns ATCC 49748.</title>
        <authorList>
            <person name="Fomenkov A."/>
            <person name="Grabovich M.Y."/>
            <person name="Roberts R.J."/>
        </authorList>
    </citation>
    <scope>NUCLEOTIDE SEQUENCE [LARGE SCALE GENOMIC DNA]</scope>
    <source>
        <strain evidence="4 6">ATCC 49748</strain>
    </source>
</reference>
<reference evidence="5" key="2">
    <citation type="submission" date="2021-04" db="EMBL/GenBank/DDBJ databases">
        <title>Complete Genome and methylome analysis of Thiothrix fructosivorans ATCC 49748.</title>
        <authorList>
            <person name="Fomenkov A."/>
            <person name="Sun L."/>
            <person name="Vincze T."/>
            <person name="Grabovich M.Y."/>
            <person name="Roberts R.J."/>
        </authorList>
    </citation>
    <scope>NUCLEOTIDE SEQUENCE</scope>
    <source>
        <strain evidence="5">ATCC 49748</strain>
    </source>
</reference>
<dbReference type="Pfam" id="PF01135">
    <property type="entry name" value="PCMT"/>
    <property type="match status" value="1"/>
</dbReference>
<gene>
    <name evidence="5" type="ORF">J1836_008725</name>
    <name evidence="4" type="ORF">J1836_04100</name>
</gene>
<dbReference type="EMBL" id="CP072748">
    <property type="protein sequence ID" value="QTX12388.1"/>
    <property type="molecule type" value="Genomic_DNA"/>
</dbReference>
<dbReference type="EMBL" id="JAFMPM010000006">
    <property type="protein sequence ID" value="MBO0612113.1"/>
    <property type="molecule type" value="Genomic_DNA"/>
</dbReference>
<dbReference type="GO" id="GO:0004719">
    <property type="term" value="F:protein-L-isoaspartate (D-aspartate) O-methyltransferase activity"/>
    <property type="evidence" value="ECO:0007669"/>
    <property type="project" value="InterPro"/>
</dbReference>
<name>A0A8B0SQV0_9GAMM</name>
<dbReference type="InterPro" id="IPR029063">
    <property type="entry name" value="SAM-dependent_MTases_sf"/>
</dbReference>
<dbReference type="Gene3D" id="3.40.50.150">
    <property type="entry name" value="Vaccinia Virus protein VP39"/>
    <property type="match status" value="1"/>
</dbReference>
<dbReference type="CDD" id="cd02440">
    <property type="entry name" value="AdoMet_MTases"/>
    <property type="match status" value="1"/>
</dbReference>
<accession>A0A8B0SQV0</accession>
<dbReference type="Proteomes" id="UP000664466">
    <property type="component" value="Unassembled WGS sequence"/>
</dbReference>
<evidence type="ECO:0000313" key="4">
    <source>
        <dbReference type="EMBL" id="MBO0612113.1"/>
    </source>
</evidence>
<sequence>MNLEHARFNMIEQQIRPWDVLNQTILDTFGCIQRELFVPKVHKALAFADVEIPLGHGEHMMFPRMEARLLQALAITPADTCLEIGTGSGFVTACLCHLSKHVDSVDIHEDFTRQTEERLYASKLRNHTLHTGDALRDTAHHSKQYDVIAITGSMPTYLPLFEAQLTPGGRLFVVVGRGAAMQAMLIKHEEDGEFTRTVLFETHLQALVGADSDAGQTFVF</sequence>
<evidence type="ECO:0000256" key="3">
    <source>
        <dbReference type="ARBA" id="ARBA00030757"/>
    </source>
</evidence>
<organism evidence="5">
    <name type="scientific">Thiothrix fructosivorans</name>
    <dbReference type="NCBI Taxonomy" id="111770"/>
    <lineage>
        <taxon>Bacteria</taxon>
        <taxon>Pseudomonadati</taxon>
        <taxon>Pseudomonadota</taxon>
        <taxon>Gammaproteobacteria</taxon>
        <taxon>Thiotrichales</taxon>
        <taxon>Thiotrichaceae</taxon>
        <taxon>Thiothrix</taxon>
    </lineage>
</organism>
<evidence type="ECO:0000256" key="2">
    <source>
        <dbReference type="ARBA" id="ARBA00013346"/>
    </source>
</evidence>
<keyword evidence="5" id="KW-0489">Methyltransferase</keyword>
<dbReference type="PANTHER" id="PTHR11579">
    <property type="entry name" value="PROTEIN-L-ISOASPARTATE O-METHYLTRANSFERASE"/>
    <property type="match status" value="1"/>
</dbReference>
<dbReference type="InterPro" id="IPR000682">
    <property type="entry name" value="PCMT"/>
</dbReference>
<keyword evidence="5" id="KW-0808">Transferase</keyword>
<comment type="similarity">
    <text evidence="1">Belongs to the methyltransferase superfamily. L-isoaspartyl/D-aspartyl protein methyltransferase family.</text>
</comment>
<evidence type="ECO:0000256" key="1">
    <source>
        <dbReference type="ARBA" id="ARBA00005369"/>
    </source>
</evidence>
<dbReference type="PANTHER" id="PTHR11579:SF18">
    <property type="entry name" value="PROTEIN-L-ISOASPARTATE O-METHYLTRANSFERASE"/>
    <property type="match status" value="1"/>
</dbReference>